<protein>
    <submittedName>
        <fullName evidence="4">Uncharacterized protein</fullName>
    </submittedName>
</protein>
<keyword evidence="2" id="KW-0722">Serine protease inhibitor</keyword>
<dbReference type="AlphaFoldDB" id="A0A9Q0CTB9"/>
<feature type="signal peptide" evidence="3">
    <location>
        <begin position="1"/>
        <end position="28"/>
    </location>
</feature>
<dbReference type="PANTHER" id="PTHR33832">
    <property type="entry name" value="SERINE-TYPE ENDOPEPTIDASE INHIBITOR"/>
    <property type="match status" value="1"/>
</dbReference>
<accession>A0A9Q0CTB9</accession>
<organism evidence="4 5">
    <name type="scientific">Rhynchospora breviuscula</name>
    <dbReference type="NCBI Taxonomy" id="2022672"/>
    <lineage>
        <taxon>Eukaryota</taxon>
        <taxon>Viridiplantae</taxon>
        <taxon>Streptophyta</taxon>
        <taxon>Embryophyta</taxon>
        <taxon>Tracheophyta</taxon>
        <taxon>Spermatophyta</taxon>
        <taxon>Magnoliopsida</taxon>
        <taxon>Liliopsida</taxon>
        <taxon>Poales</taxon>
        <taxon>Cyperaceae</taxon>
        <taxon>Cyperoideae</taxon>
        <taxon>Rhynchosporeae</taxon>
        <taxon>Rhynchospora</taxon>
    </lineage>
</organism>
<dbReference type="PANTHER" id="PTHR33832:SF15">
    <property type="entry name" value="SERINE-TYPE ENDOPEPTIDASE INHIBITOR"/>
    <property type="match status" value="1"/>
</dbReference>
<name>A0A9Q0CTB9_9POAL</name>
<sequence>MAPVKSSIGFLLIISGCLMLGLIQNGEAQVMCPQFCVSASYMMCKATGHEHVAPACNCCLVQGQGCTIYLSDGSKMRCD</sequence>
<comment type="similarity">
    <text evidence="1">Belongs to the protease inhibitor I20 (potato type II proteinase inhibitor) family.</text>
</comment>
<dbReference type="SUPFAM" id="SSF100897">
    <property type="entry name" value="Plant proteinase inhibitors"/>
    <property type="match status" value="1"/>
</dbReference>
<dbReference type="InterPro" id="IPR003465">
    <property type="entry name" value="Prot_inh_I20"/>
</dbReference>
<comment type="caution">
    <text evidence="4">The sequence shown here is derived from an EMBL/GenBank/DDBJ whole genome shotgun (WGS) entry which is preliminary data.</text>
</comment>
<evidence type="ECO:0000256" key="1">
    <source>
        <dbReference type="ARBA" id="ARBA00007766"/>
    </source>
</evidence>
<feature type="chain" id="PRO_5040473548" evidence="3">
    <location>
        <begin position="29"/>
        <end position="79"/>
    </location>
</feature>
<reference evidence="4" key="1">
    <citation type="journal article" date="2022" name="Cell">
        <title>Repeat-based holocentromeres influence genome architecture and karyotype evolution.</title>
        <authorList>
            <person name="Hofstatter P.G."/>
            <person name="Thangavel G."/>
            <person name="Lux T."/>
            <person name="Neumann P."/>
            <person name="Vondrak T."/>
            <person name="Novak P."/>
            <person name="Zhang M."/>
            <person name="Costa L."/>
            <person name="Castellani M."/>
            <person name="Scott A."/>
            <person name="Toegelov H."/>
            <person name="Fuchs J."/>
            <person name="Mata-Sucre Y."/>
            <person name="Dias Y."/>
            <person name="Vanzela A.L.L."/>
            <person name="Huettel B."/>
            <person name="Almeida C.C.S."/>
            <person name="Simkova H."/>
            <person name="Souza G."/>
            <person name="Pedrosa-Harand A."/>
            <person name="Macas J."/>
            <person name="Mayer K.F.X."/>
            <person name="Houben A."/>
            <person name="Marques A."/>
        </authorList>
    </citation>
    <scope>NUCLEOTIDE SEQUENCE</scope>
    <source>
        <tissue evidence="4">Leaves</tissue>
    </source>
</reference>
<keyword evidence="5" id="KW-1185">Reference proteome</keyword>
<dbReference type="EMBL" id="JAMQYH010000002">
    <property type="protein sequence ID" value="KAJ1699500.1"/>
    <property type="molecule type" value="Genomic_DNA"/>
</dbReference>
<evidence type="ECO:0000256" key="3">
    <source>
        <dbReference type="SAM" id="SignalP"/>
    </source>
</evidence>
<dbReference type="PROSITE" id="PS51257">
    <property type="entry name" value="PROKAR_LIPOPROTEIN"/>
    <property type="match status" value="1"/>
</dbReference>
<dbReference type="Proteomes" id="UP001151287">
    <property type="component" value="Unassembled WGS sequence"/>
</dbReference>
<evidence type="ECO:0000313" key="4">
    <source>
        <dbReference type="EMBL" id="KAJ1699500.1"/>
    </source>
</evidence>
<keyword evidence="2" id="KW-0646">Protease inhibitor</keyword>
<dbReference type="InterPro" id="IPR051391">
    <property type="entry name" value="Protease_inhibitor_I20"/>
</dbReference>
<evidence type="ECO:0000256" key="2">
    <source>
        <dbReference type="ARBA" id="ARBA00022900"/>
    </source>
</evidence>
<evidence type="ECO:0000313" key="5">
    <source>
        <dbReference type="Proteomes" id="UP001151287"/>
    </source>
</evidence>
<gene>
    <name evidence="4" type="ORF">LUZ63_008012</name>
</gene>
<proteinExistence type="inferred from homology"/>
<dbReference type="Gene3D" id="3.30.60.30">
    <property type="match status" value="1"/>
</dbReference>
<dbReference type="GO" id="GO:0004867">
    <property type="term" value="F:serine-type endopeptidase inhibitor activity"/>
    <property type="evidence" value="ECO:0007669"/>
    <property type="project" value="UniProtKB-KW"/>
</dbReference>
<dbReference type="OrthoDB" id="1539471at2759"/>
<keyword evidence="3" id="KW-0732">Signal</keyword>
<dbReference type="Pfam" id="PF02428">
    <property type="entry name" value="Prot_inhib_II"/>
    <property type="match status" value="1"/>
</dbReference>